<gene>
    <name evidence="1" type="ORF">GMO17_13040</name>
</gene>
<protein>
    <submittedName>
        <fullName evidence="1">AAA family ATPase</fullName>
    </submittedName>
</protein>
<dbReference type="Proteomes" id="UP000423413">
    <property type="component" value="Chromosome"/>
</dbReference>
<dbReference type="EMBL" id="CP046441">
    <property type="protein sequence ID" value="QGT82048.1"/>
    <property type="molecule type" value="Genomic_DNA"/>
</dbReference>
<sequence>MLCCGDGGAGKTSHVLRLEQEVKTWEQKLIFVSMHQNPNNYSLKQLILDKMGVDFSRQARAATNITPQMQAIIKRDNIKGVVIDEVHDALTLTDLQQRINLSLLKNLSGSEYGLSVFAFGIASAQKVLRADPQLERRYAIHDIKPFSYGEEYRNFVSSYIYNLPLKSRSIIDGEFLLALHKKTHGLVDNVVKALQASASYAVLNGDERIKKEHIANIDALLDMFGMAMSSYD</sequence>
<dbReference type="Gene3D" id="3.40.50.300">
    <property type="entry name" value="P-loop containing nucleotide triphosphate hydrolases"/>
    <property type="match status" value="1"/>
</dbReference>
<dbReference type="InterPro" id="IPR008868">
    <property type="entry name" value="TniB"/>
</dbReference>
<dbReference type="Pfam" id="PF05621">
    <property type="entry name" value="TniB"/>
    <property type="match status" value="1"/>
</dbReference>
<organism evidence="1 2">
    <name type="scientific">Pseudomonas coronafaciens pv. coronafaciens</name>
    <dbReference type="NCBI Taxonomy" id="235275"/>
    <lineage>
        <taxon>Bacteria</taxon>
        <taxon>Pseudomonadati</taxon>
        <taxon>Pseudomonadota</taxon>
        <taxon>Gammaproteobacteria</taxon>
        <taxon>Pseudomonadales</taxon>
        <taxon>Pseudomonadaceae</taxon>
        <taxon>Pseudomonas</taxon>
        <taxon>Pseudomonas coronafaciens</taxon>
    </lineage>
</organism>
<name>A0AAE6UPB5_9PSED</name>
<accession>A0AAE6UPB5</accession>
<dbReference type="InterPro" id="IPR027417">
    <property type="entry name" value="P-loop_NTPase"/>
</dbReference>
<proteinExistence type="predicted"/>
<dbReference type="AlphaFoldDB" id="A0AAE6UPB5"/>
<dbReference type="RefSeq" id="WP_191892864.1">
    <property type="nucleotide sequence ID" value="NZ_CP046441.1"/>
</dbReference>
<evidence type="ECO:0000313" key="1">
    <source>
        <dbReference type="EMBL" id="QGT82048.1"/>
    </source>
</evidence>
<dbReference type="SUPFAM" id="SSF52540">
    <property type="entry name" value="P-loop containing nucleoside triphosphate hydrolases"/>
    <property type="match status" value="1"/>
</dbReference>
<evidence type="ECO:0000313" key="2">
    <source>
        <dbReference type="Proteomes" id="UP000423413"/>
    </source>
</evidence>
<reference evidence="1 2" key="1">
    <citation type="submission" date="2019-11" db="EMBL/GenBank/DDBJ databases">
        <title>Complete genome sequence of Pseudomonas syringae pv. coronafaciens isolate B19001 originated in imported oat cereal.</title>
        <authorList>
            <person name="Kim S.M."/>
            <person name="Lee B.C."/>
            <person name="Seo S.J."/>
            <person name="Lee J.E."/>
            <person name="Choi N.J."/>
            <person name="Park J.H."/>
        </authorList>
    </citation>
    <scope>NUCLEOTIDE SEQUENCE [LARGE SCALE GENOMIC DNA]</scope>
    <source>
        <strain evidence="1 2">B19001</strain>
    </source>
</reference>